<dbReference type="SUPFAM" id="SSF103473">
    <property type="entry name" value="MFS general substrate transporter"/>
    <property type="match status" value="1"/>
</dbReference>
<feature type="transmembrane region" description="Helical" evidence="1">
    <location>
        <begin position="41"/>
        <end position="60"/>
    </location>
</feature>
<dbReference type="EMBL" id="JAIZAY010000005">
    <property type="protein sequence ID" value="KAJ8041587.1"/>
    <property type="molecule type" value="Genomic_DNA"/>
</dbReference>
<comment type="caution">
    <text evidence="2">The sequence shown here is derived from an EMBL/GenBank/DDBJ whole genome shotgun (WGS) entry which is preliminary data.</text>
</comment>
<keyword evidence="1" id="KW-0812">Transmembrane</keyword>
<sequence length="425" mass="46620">MDKWIVLAAWAARLFFYHGCMKANGVLLDDMVAYIGTTHSMVAWAFAIQSGLAFLCAPVGSALLKVFTKRQLAASGGFLVGFSYICYGLWVVSLWQLFVVYIASGLGFGLVTLPGYLNMQEHFGTKFPFMLSTSALFEYIGLATLPPVLQYLEDAFGKKDSLIIFGAILWNMVAVGIAQKPVKRKALRKGVTVESTDKNTDCPKLQQRQDEVKKATIVGFIEKHIFPFPTIFFHDNIMIFMVIESLMLYIYISWALFLVSLGTSSGLTAEQSVFLSTCGGIGGFLGKVVAIVLFHLDKMDAYTSCLIPFTLNGLCLFGCTFTGHFTFLAVLTFVSGLCQAVSSSGMFGLLPSMVCNHHFEQAAVMAYFLDGIVLQLGGFMSGFIREKLGSTFYVFGFDSLLCLVAVPLVLRWACTSQPKGTKQSP</sequence>
<dbReference type="InterPro" id="IPR050327">
    <property type="entry name" value="Proton-linked_MCT"/>
</dbReference>
<dbReference type="PANTHER" id="PTHR11360:SF303">
    <property type="entry name" value="MAJOR FACILITATOR SUPERFAMILY (MFS) PROFILE DOMAIN-CONTAINING PROTEIN"/>
    <property type="match status" value="1"/>
</dbReference>
<dbReference type="OrthoDB" id="6493031at2759"/>
<dbReference type="AlphaFoldDB" id="A0A9Q1CAY3"/>
<feature type="transmembrane region" description="Helical" evidence="1">
    <location>
        <begin position="237"/>
        <end position="261"/>
    </location>
</feature>
<dbReference type="Gene3D" id="1.20.1250.20">
    <property type="entry name" value="MFS general substrate transporter like domains"/>
    <property type="match status" value="2"/>
</dbReference>
<dbReference type="InterPro" id="IPR011701">
    <property type="entry name" value="MFS"/>
</dbReference>
<feature type="transmembrane region" description="Helical" evidence="1">
    <location>
        <begin position="161"/>
        <end position="178"/>
    </location>
</feature>
<feature type="transmembrane region" description="Helical" evidence="1">
    <location>
        <begin position="390"/>
        <end position="410"/>
    </location>
</feature>
<protein>
    <submittedName>
        <fullName evidence="2">Monocarboxylate transporter 2</fullName>
    </submittedName>
</protein>
<feature type="transmembrane region" description="Helical" evidence="1">
    <location>
        <begin position="273"/>
        <end position="294"/>
    </location>
</feature>
<keyword evidence="1" id="KW-0472">Membrane</keyword>
<evidence type="ECO:0000313" key="2">
    <source>
        <dbReference type="EMBL" id="KAJ8041587.1"/>
    </source>
</evidence>
<name>A0A9Q1CAY3_HOLLE</name>
<feature type="transmembrane region" description="Helical" evidence="1">
    <location>
        <begin position="98"/>
        <end position="117"/>
    </location>
</feature>
<evidence type="ECO:0000256" key="1">
    <source>
        <dbReference type="SAM" id="Phobius"/>
    </source>
</evidence>
<organism evidence="2 3">
    <name type="scientific">Holothuria leucospilota</name>
    <name type="common">Black long sea cucumber</name>
    <name type="synonym">Mertensiothuria leucospilota</name>
    <dbReference type="NCBI Taxonomy" id="206669"/>
    <lineage>
        <taxon>Eukaryota</taxon>
        <taxon>Metazoa</taxon>
        <taxon>Echinodermata</taxon>
        <taxon>Eleutherozoa</taxon>
        <taxon>Echinozoa</taxon>
        <taxon>Holothuroidea</taxon>
        <taxon>Aspidochirotacea</taxon>
        <taxon>Aspidochirotida</taxon>
        <taxon>Holothuriidae</taxon>
        <taxon>Holothuria</taxon>
    </lineage>
</organism>
<dbReference type="Pfam" id="PF07690">
    <property type="entry name" value="MFS_1"/>
    <property type="match status" value="1"/>
</dbReference>
<reference evidence="2" key="1">
    <citation type="submission" date="2021-10" db="EMBL/GenBank/DDBJ databases">
        <title>Tropical sea cucumber genome reveals ecological adaptation and Cuvierian tubules defense mechanism.</title>
        <authorList>
            <person name="Chen T."/>
        </authorList>
    </citation>
    <scope>NUCLEOTIDE SEQUENCE</scope>
    <source>
        <strain evidence="2">Nanhai2018</strain>
        <tissue evidence="2">Muscle</tissue>
    </source>
</reference>
<dbReference type="Proteomes" id="UP001152320">
    <property type="component" value="Chromosome 5"/>
</dbReference>
<feature type="transmembrane region" description="Helical" evidence="1">
    <location>
        <begin position="329"/>
        <end position="350"/>
    </location>
</feature>
<feature type="transmembrane region" description="Helical" evidence="1">
    <location>
        <begin position="301"/>
        <end position="323"/>
    </location>
</feature>
<proteinExistence type="predicted"/>
<dbReference type="PANTHER" id="PTHR11360">
    <property type="entry name" value="MONOCARBOXYLATE TRANSPORTER"/>
    <property type="match status" value="1"/>
</dbReference>
<feature type="transmembrane region" description="Helical" evidence="1">
    <location>
        <begin position="129"/>
        <end position="149"/>
    </location>
</feature>
<keyword evidence="1" id="KW-1133">Transmembrane helix</keyword>
<evidence type="ECO:0000313" key="3">
    <source>
        <dbReference type="Proteomes" id="UP001152320"/>
    </source>
</evidence>
<gene>
    <name evidence="2" type="ORF">HOLleu_12449</name>
</gene>
<feature type="transmembrane region" description="Helical" evidence="1">
    <location>
        <begin position="362"/>
        <end position="384"/>
    </location>
</feature>
<accession>A0A9Q1CAY3</accession>
<dbReference type="InterPro" id="IPR036259">
    <property type="entry name" value="MFS_trans_sf"/>
</dbReference>
<dbReference type="GO" id="GO:0008028">
    <property type="term" value="F:monocarboxylic acid transmembrane transporter activity"/>
    <property type="evidence" value="ECO:0007669"/>
    <property type="project" value="TreeGrafter"/>
</dbReference>
<feature type="transmembrane region" description="Helical" evidence="1">
    <location>
        <begin position="72"/>
        <end position="92"/>
    </location>
</feature>
<keyword evidence="3" id="KW-1185">Reference proteome</keyword>